<organism evidence="2 3">
    <name type="scientific">Vigna mungo</name>
    <name type="common">Black gram</name>
    <name type="synonym">Phaseolus mungo</name>
    <dbReference type="NCBI Taxonomy" id="3915"/>
    <lineage>
        <taxon>Eukaryota</taxon>
        <taxon>Viridiplantae</taxon>
        <taxon>Streptophyta</taxon>
        <taxon>Embryophyta</taxon>
        <taxon>Tracheophyta</taxon>
        <taxon>Spermatophyta</taxon>
        <taxon>Magnoliopsida</taxon>
        <taxon>eudicotyledons</taxon>
        <taxon>Gunneridae</taxon>
        <taxon>Pentapetalae</taxon>
        <taxon>rosids</taxon>
        <taxon>fabids</taxon>
        <taxon>Fabales</taxon>
        <taxon>Fabaceae</taxon>
        <taxon>Papilionoideae</taxon>
        <taxon>50 kb inversion clade</taxon>
        <taxon>NPAAA clade</taxon>
        <taxon>indigoferoid/millettioid clade</taxon>
        <taxon>Phaseoleae</taxon>
        <taxon>Vigna</taxon>
    </lineage>
</organism>
<name>A0AAQ3NAD8_VIGMU</name>
<evidence type="ECO:0000313" key="2">
    <source>
        <dbReference type="EMBL" id="WVZ05527.1"/>
    </source>
</evidence>
<accession>A0AAQ3NAD8</accession>
<dbReference type="AlphaFoldDB" id="A0AAQ3NAD8"/>
<gene>
    <name evidence="2" type="ORF">V8G54_018873</name>
</gene>
<feature type="compositionally biased region" description="Polar residues" evidence="1">
    <location>
        <begin position="131"/>
        <end position="146"/>
    </location>
</feature>
<keyword evidence="3" id="KW-1185">Reference proteome</keyword>
<sequence length="154" mass="17181">MIASGSAMMVDLKKGQIANMKKEAEGVWCTFCNKPRHIRDKRWSCMESHLVEIGDHILMTRSGEKKETTLEREDRTKMMDKSLGSCSLAHSGMFGEFSSFGLNASDKNHNPYRILDSGATNHMKPLPKHLSTYTPCPTNKKISTADGSLMREAG</sequence>
<protein>
    <submittedName>
        <fullName evidence="2">Uncharacterized protein</fullName>
    </submittedName>
</protein>
<dbReference type="EMBL" id="CP144695">
    <property type="protein sequence ID" value="WVZ05527.1"/>
    <property type="molecule type" value="Genomic_DNA"/>
</dbReference>
<feature type="region of interest" description="Disordered" evidence="1">
    <location>
        <begin position="130"/>
        <end position="154"/>
    </location>
</feature>
<evidence type="ECO:0000256" key="1">
    <source>
        <dbReference type="SAM" id="MobiDB-lite"/>
    </source>
</evidence>
<dbReference type="Proteomes" id="UP001374535">
    <property type="component" value="Chromosome 6"/>
</dbReference>
<reference evidence="2 3" key="1">
    <citation type="journal article" date="2023" name="Life. Sci Alliance">
        <title>Evolutionary insights into 3D genome organization and epigenetic landscape of Vigna mungo.</title>
        <authorList>
            <person name="Junaid A."/>
            <person name="Singh B."/>
            <person name="Bhatia S."/>
        </authorList>
    </citation>
    <scope>NUCLEOTIDE SEQUENCE [LARGE SCALE GENOMIC DNA]</scope>
    <source>
        <strain evidence="2">Urdbean</strain>
    </source>
</reference>
<evidence type="ECO:0000313" key="3">
    <source>
        <dbReference type="Proteomes" id="UP001374535"/>
    </source>
</evidence>
<proteinExistence type="predicted"/>